<gene>
    <name evidence="2" type="ORF">Pma05_46010</name>
</gene>
<feature type="region of interest" description="Disordered" evidence="1">
    <location>
        <begin position="293"/>
        <end position="320"/>
    </location>
</feature>
<dbReference type="Proteomes" id="UP000621500">
    <property type="component" value="Unassembled WGS sequence"/>
</dbReference>
<evidence type="ECO:0000256" key="1">
    <source>
        <dbReference type="SAM" id="MobiDB-lite"/>
    </source>
</evidence>
<protein>
    <recommendedName>
        <fullName evidence="4">DUF1963 domain-containing protein</fullName>
    </recommendedName>
</protein>
<dbReference type="EMBL" id="BONX01000031">
    <property type="protein sequence ID" value="GIG98028.1"/>
    <property type="molecule type" value="Genomic_DNA"/>
</dbReference>
<dbReference type="RefSeq" id="WP_203859485.1">
    <property type="nucleotide sequence ID" value="NZ_BAAAZQ010000010.1"/>
</dbReference>
<evidence type="ECO:0008006" key="4">
    <source>
        <dbReference type="Google" id="ProtNLM"/>
    </source>
</evidence>
<name>A0ABQ4ETP9_9ACTN</name>
<evidence type="ECO:0000313" key="2">
    <source>
        <dbReference type="EMBL" id="GIG98028.1"/>
    </source>
</evidence>
<evidence type="ECO:0000313" key="3">
    <source>
        <dbReference type="Proteomes" id="UP000621500"/>
    </source>
</evidence>
<reference evidence="2 3" key="1">
    <citation type="submission" date="2021-01" db="EMBL/GenBank/DDBJ databases">
        <title>Whole genome shotgun sequence of Plantactinospora mayteni NBRC 109088.</title>
        <authorList>
            <person name="Komaki H."/>
            <person name="Tamura T."/>
        </authorList>
    </citation>
    <scope>NUCLEOTIDE SEQUENCE [LARGE SCALE GENOMIC DNA]</scope>
    <source>
        <strain evidence="2 3">NBRC 109088</strain>
    </source>
</reference>
<comment type="caution">
    <text evidence="2">The sequence shown here is derived from an EMBL/GenBank/DDBJ whole genome shotgun (WGS) entry which is preliminary data.</text>
</comment>
<dbReference type="Gene3D" id="2.30.320.10">
    <property type="entry name" value="YwqG-like"/>
    <property type="match status" value="1"/>
</dbReference>
<accession>A0ABQ4ETP9</accession>
<proteinExistence type="predicted"/>
<keyword evidence="3" id="KW-1185">Reference proteome</keyword>
<feature type="compositionally biased region" description="Basic and acidic residues" evidence="1">
    <location>
        <begin position="293"/>
        <end position="313"/>
    </location>
</feature>
<organism evidence="2 3">
    <name type="scientific">Plantactinospora mayteni</name>
    <dbReference type="NCBI Taxonomy" id="566021"/>
    <lineage>
        <taxon>Bacteria</taxon>
        <taxon>Bacillati</taxon>
        <taxon>Actinomycetota</taxon>
        <taxon>Actinomycetes</taxon>
        <taxon>Micromonosporales</taxon>
        <taxon>Micromonosporaceae</taxon>
        <taxon>Plantactinospora</taxon>
    </lineage>
</organism>
<sequence>MITTPALPANLLDRFPGLAAVGRTTTRLHPRPGPVTATGSHVGGPLRWPADEPWPTCDAPHQVREEVPIPVELVERLRAAEARRTARHVLADGERELHDEIRRLVGDGFTGWGSEGGGRVLGHRYRPRPHPVPNPMTVLAQLRADDVPDLPRPGGADLLQVLWCPFEHEQDRLWGPTVRLHWRREAGLTRVRPGPPPSGEVGNEGYLPRSCRVFPEQVVEYPFPDELPAELRARVDDWEQESGADYVATFMAPGWKVGGYANWSLTDLIPTPCPECAGPTALALVVASSEYDGGTRDRWRPVERPRPDDEPPDRYAPGPTGVTVGRWGSLRIFVCPTCPGTPFLLDLQ</sequence>
<feature type="region of interest" description="Disordered" evidence="1">
    <location>
        <begin position="25"/>
        <end position="46"/>
    </location>
</feature>